<feature type="region of interest" description="Disordered" evidence="1">
    <location>
        <begin position="55"/>
        <end position="84"/>
    </location>
</feature>
<dbReference type="AlphaFoldDB" id="A0AAE1M7R5"/>
<feature type="signal peptide" evidence="2">
    <location>
        <begin position="1"/>
        <end position="20"/>
    </location>
</feature>
<keyword evidence="4" id="KW-1185">Reference proteome</keyword>
<accession>A0AAE1M7R5</accession>
<feature type="chain" id="PRO_5041916651" description="CLAVATA3/ESR (CLE)-related protein 46" evidence="2">
    <location>
        <begin position="21"/>
        <end position="84"/>
    </location>
</feature>
<comment type="caution">
    <text evidence="3">The sequence shown here is derived from an EMBL/GenBank/DDBJ whole genome shotgun (WGS) entry which is preliminary data.</text>
</comment>
<evidence type="ECO:0000313" key="4">
    <source>
        <dbReference type="Proteomes" id="UP001293593"/>
    </source>
</evidence>
<dbReference type="EMBL" id="JAWXYG010000013">
    <property type="protein sequence ID" value="KAK4254964.1"/>
    <property type="molecule type" value="Genomic_DNA"/>
</dbReference>
<evidence type="ECO:0000313" key="3">
    <source>
        <dbReference type="EMBL" id="KAK4254964.1"/>
    </source>
</evidence>
<evidence type="ECO:0000256" key="1">
    <source>
        <dbReference type="SAM" id="MobiDB-lite"/>
    </source>
</evidence>
<sequence length="84" mass="9378">MPKMTTQFFLRLLLLCFLLAASPLNHFTANVQAIPSVHVKLRTIRASSMPHSGHVILSWEEDKRTHKSPSGPNPVGNHRPPSKT</sequence>
<dbReference type="Proteomes" id="UP001293593">
    <property type="component" value="Unassembled WGS sequence"/>
</dbReference>
<evidence type="ECO:0000256" key="2">
    <source>
        <dbReference type="SAM" id="SignalP"/>
    </source>
</evidence>
<reference evidence="3" key="1">
    <citation type="submission" date="2023-10" db="EMBL/GenBank/DDBJ databases">
        <title>Chromosome-level genome of the transformable northern wattle, Acacia crassicarpa.</title>
        <authorList>
            <person name="Massaro I."/>
            <person name="Sinha N.R."/>
            <person name="Poethig S."/>
            <person name="Leichty A.R."/>
        </authorList>
    </citation>
    <scope>NUCLEOTIDE SEQUENCE</scope>
    <source>
        <strain evidence="3">Acra3RX</strain>
        <tissue evidence="3">Leaf</tissue>
    </source>
</reference>
<keyword evidence="2" id="KW-0732">Signal</keyword>
<proteinExistence type="predicted"/>
<organism evidence="3 4">
    <name type="scientific">Acacia crassicarpa</name>
    <name type="common">northern wattle</name>
    <dbReference type="NCBI Taxonomy" id="499986"/>
    <lineage>
        <taxon>Eukaryota</taxon>
        <taxon>Viridiplantae</taxon>
        <taxon>Streptophyta</taxon>
        <taxon>Embryophyta</taxon>
        <taxon>Tracheophyta</taxon>
        <taxon>Spermatophyta</taxon>
        <taxon>Magnoliopsida</taxon>
        <taxon>eudicotyledons</taxon>
        <taxon>Gunneridae</taxon>
        <taxon>Pentapetalae</taxon>
        <taxon>rosids</taxon>
        <taxon>fabids</taxon>
        <taxon>Fabales</taxon>
        <taxon>Fabaceae</taxon>
        <taxon>Caesalpinioideae</taxon>
        <taxon>mimosoid clade</taxon>
        <taxon>Acacieae</taxon>
        <taxon>Acacia</taxon>
    </lineage>
</organism>
<gene>
    <name evidence="3" type="ORF">QN277_008032</name>
</gene>
<evidence type="ECO:0008006" key="5">
    <source>
        <dbReference type="Google" id="ProtNLM"/>
    </source>
</evidence>
<name>A0AAE1M7R5_9FABA</name>
<protein>
    <recommendedName>
        <fullName evidence="5">CLAVATA3/ESR (CLE)-related protein 46</fullName>
    </recommendedName>
</protein>